<protein>
    <recommendedName>
        <fullName evidence="3 7">Uracil-DNA glycosylase</fullName>
        <shortName evidence="7">UDG</shortName>
        <ecNumber evidence="3 7">3.2.2.27</ecNumber>
    </recommendedName>
</protein>
<evidence type="ECO:0000313" key="11">
    <source>
        <dbReference type="EMBL" id="EKC38202.1"/>
    </source>
</evidence>
<dbReference type="EMBL" id="JH818273">
    <property type="protein sequence ID" value="EKC38202.1"/>
    <property type="molecule type" value="Genomic_DNA"/>
</dbReference>
<feature type="active site" description="Proton acceptor" evidence="7">
    <location>
        <position position="128"/>
    </location>
</feature>
<evidence type="ECO:0000256" key="7">
    <source>
        <dbReference type="HAMAP-Rule" id="MF_03166"/>
    </source>
</evidence>
<dbReference type="Pfam" id="PF03167">
    <property type="entry name" value="UDG"/>
    <property type="match status" value="1"/>
</dbReference>
<dbReference type="GO" id="GO:0005634">
    <property type="term" value="C:nucleus"/>
    <property type="evidence" value="ECO:0007669"/>
    <property type="project" value="UniProtKB-SubCell"/>
</dbReference>
<dbReference type="HAMAP" id="MF_00148">
    <property type="entry name" value="UDG"/>
    <property type="match status" value="1"/>
</dbReference>
<dbReference type="SUPFAM" id="SSF52141">
    <property type="entry name" value="Uracil-DNA glycosylase-like"/>
    <property type="match status" value="1"/>
</dbReference>
<dbReference type="InterPro" id="IPR036895">
    <property type="entry name" value="Uracil-DNA_glycosylase-like_sf"/>
</dbReference>
<feature type="compositionally biased region" description="Basic residues" evidence="9">
    <location>
        <begin position="26"/>
        <end position="44"/>
    </location>
</feature>
<dbReference type="NCBIfam" id="TIGR00628">
    <property type="entry name" value="ung"/>
    <property type="match status" value="1"/>
</dbReference>
<evidence type="ECO:0000256" key="8">
    <source>
        <dbReference type="RuleBase" id="RU003780"/>
    </source>
</evidence>
<dbReference type="NCBIfam" id="NF003592">
    <property type="entry name" value="PRK05254.1-5"/>
    <property type="match status" value="1"/>
</dbReference>
<dbReference type="GO" id="GO:0097510">
    <property type="term" value="P:base-excision repair, AP site formation via deaminated base removal"/>
    <property type="evidence" value="ECO:0007669"/>
    <property type="project" value="TreeGrafter"/>
</dbReference>
<dbReference type="NCBIfam" id="NF003589">
    <property type="entry name" value="PRK05254.1-2"/>
    <property type="match status" value="1"/>
</dbReference>
<dbReference type="AlphaFoldDB" id="K1QN00"/>
<dbReference type="InterPro" id="IPR005122">
    <property type="entry name" value="Uracil-DNA_glycosylase-like"/>
</dbReference>
<proteinExistence type="inferred from homology"/>
<keyword evidence="6 7" id="KW-0234">DNA repair</keyword>
<dbReference type="PROSITE" id="PS00130">
    <property type="entry name" value="U_DNA_GLYCOSYLASE"/>
    <property type="match status" value="1"/>
</dbReference>
<dbReference type="GO" id="GO:0005739">
    <property type="term" value="C:mitochondrion"/>
    <property type="evidence" value="ECO:0007669"/>
    <property type="project" value="UniProtKB-SubCell"/>
</dbReference>
<dbReference type="FunFam" id="3.40.470.10:FF:000001">
    <property type="entry name" value="Uracil-DNA glycosylase"/>
    <property type="match status" value="1"/>
</dbReference>
<feature type="region of interest" description="Disordered" evidence="9">
    <location>
        <begin position="1"/>
        <end position="55"/>
    </location>
</feature>
<dbReference type="PANTHER" id="PTHR11264">
    <property type="entry name" value="URACIL-DNA GLYCOSYLASE"/>
    <property type="match status" value="1"/>
</dbReference>
<dbReference type="InterPro" id="IPR018085">
    <property type="entry name" value="Ura-DNA_Glyclase_AS"/>
</dbReference>
<name>K1QN00_MAGGI</name>
<gene>
    <name evidence="11" type="ORF">CGI_10003082</name>
</gene>
<keyword evidence="4 7" id="KW-0227">DNA damage</keyword>
<comment type="subcellular location">
    <subcellularLocation>
        <location evidence="7">Mitochondrion</location>
    </subcellularLocation>
    <subcellularLocation>
        <location evidence="7">Nucleus</location>
    </subcellularLocation>
</comment>
<dbReference type="SMART" id="SM00986">
    <property type="entry name" value="UDG"/>
    <property type="match status" value="1"/>
</dbReference>
<reference evidence="11" key="1">
    <citation type="journal article" date="2012" name="Nature">
        <title>The oyster genome reveals stress adaptation and complexity of shell formation.</title>
        <authorList>
            <person name="Zhang G."/>
            <person name="Fang X."/>
            <person name="Guo X."/>
            <person name="Li L."/>
            <person name="Luo R."/>
            <person name="Xu F."/>
            <person name="Yang P."/>
            <person name="Zhang L."/>
            <person name="Wang X."/>
            <person name="Qi H."/>
            <person name="Xiong Z."/>
            <person name="Que H."/>
            <person name="Xie Y."/>
            <person name="Holland P.W."/>
            <person name="Paps J."/>
            <person name="Zhu Y."/>
            <person name="Wu F."/>
            <person name="Chen Y."/>
            <person name="Wang J."/>
            <person name="Peng C."/>
            <person name="Meng J."/>
            <person name="Yang L."/>
            <person name="Liu J."/>
            <person name="Wen B."/>
            <person name="Zhang N."/>
            <person name="Huang Z."/>
            <person name="Zhu Q."/>
            <person name="Feng Y."/>
            <person name="Mount A."/>
            <person name="Hedgecock D."/>
            <person name="Xu Z."/>
            <person name="Liu Y."/>
            <person name="Domazet-Loso T."/>
            <person name="Du Y."/>
            <person name="Sun X."/>
            <person name="Zhang S."/>
            <person name="Liu B."/>
            <person name="Cheng P."/>
            <person name="Jiang X."/>
            <person name="Li J."/>
            <person name="Fan D."/>
            <person name="Wang W."/>
            <person name="Fu W."/>
            <person name="Wang T."/>
            <person name="Wang B."/>
            <person name="Zhang J."/>
            <person name="Peng Z."/>
            <person name="Li Y."/>
            <person name="Li N."/>
            <person name="Wang J."/>
            <person name="Chen M."/>
            <person name="He Y."/>
            <person name="Tan F."/>
            <person name="Song X."/>
            <person name="Zheng Q."/>
            <person name="Huang R."/>
            <person name="Yang H."/>
            <person name="Du X."/>
            <person name="Chen L."/>
            <person name="Yang M."/>
            <person name="Gaffney P.M."/>
            <person name="Wang S."/>
            <person name="Luo L."/>
            <person name="She Z."/>
            <person name="Ming Y."/>
            <person name="Huang W."/>
            <person name="Zhang S."/>
            <person name="Huang B."/>
            <person name="Zhang Y."/>
            <person name="Qu T."/>
            <person name="Ni P."/>
            <person name="Miao G."/>
            <person name="Wang J."/>
            <person name="Wang Q."/>
            <person name="Steinberg C.E."/>
            <person name="Wang H."/>
            <person name="Li N."/>
            <person name="Qian L."/>
            <person name="Zhang G."/>
            <person name="Li Y."/>
            <person name="Yang H."/>
            <person name="Liu X."/>
            <person name="Wang J."/>
            <person name="Yin Y."/>
            <person name="Wang J."/>
        </authorList>
    </citation>
    <scope>NUCLEOTIDE SEQUENCE [LARGE SCALE GENOMIC DNA]</scope>
    <source>
        <strain evidence="11">05x7-T-G4-1.051#20</strain>
    </source>
</reference>
<comment type="catalytic activity">
    <reaction evidence="1 7 8">
        <text>Hydrolyzes single-stranded DNA or mismatched double-stranded DNA and polynucleotides, releasing free uracil.</text>
        <dbReference type="EC" id="3.2.2.27"/>
    </reaction>
</comment>
<evidence type="ECO:0000256" key="2">
    <source>
        <dbReference type="ARBA" id="ARBA00008184"/>
    </source>
</evidence>
<evidence type="ECO:0000256" key="1">
    <source>
        <dbReference type="ARBA" id="ARBA00001400"/>
    </source>
</evidence>
<keyword evidence="7" id="KW-0539">Nucleus</keyword>
<dbReference type="CDD" id="cd10027">
    <property type="entry name" value="UDG-F1-like"/>
    <property type="match status" value="1"/>
</dbReference>
<evidence type="ECO:0000256" key="5">
    <source>
        <dbReference type="ARBA" id="ARBA00022801"/>
    </source>
</evidence>
<dbReference type="Gene3D" id="3.40.470.10">
    <property type="entry name" value="Uracil-DNA glycosylase-like domain"/>
    <property type="match status" value="1"/>
</dbReference>
<keyword evidence="7" id="KW-0496">Mitochondrion</keyword>
<sequence length="287" mass="32000">MSGRKRKHPTKDDSVGTAKRQNVGKQKPKQKAKKSINTKGKQKGKQTATKNAGTSGTFSFSLPDLITNDGWREVLSEELEKDYVKELEKKLTQHYQGGDSVYPPTDLIFNALNMTPLDKIKVVILGQDPYHDDGQAMGLSFSVPRDMKVPPSLKNIYKELNADPDIDGFITPDHGCLEKWAKNGVLLLNATLTVTAHQPNSHSKYGWQSLTDAIIRLVSETQQGVVFILWGGFAHKKEKLIDQKKHAAIKTAHPSPLSFGKFINCRCFSNANGELKKFKKSPVDWTL</sequence>
<dbReference type="EC" id="3.2.2.27" evidence="3 7"/>
<comment type="similarity">
    <text evidence="2 7 8">Belongs to the uracil-DNA glycosylase (UDG) superfamily. UNG family.</text>
</comment>
<evidence type="ECO:0000256" key="6">
    <source>
        <dbReference type="ARBA" id="ARBA00023204"/>
    </source>
</evidence>
<dbReference type="PANTHER" id="PTHR11264:SF7">
    <property type="entry name" value="URACIL-DNA GLYCOSYLASE"/>
    <property type="match status" value="1"/>
</dbReference>
<organism evidence="11">
    <name type="scientific">Magallana gigas</name>
    <name type="common">Pacific oyster</name>
    <name type="synonym">Crassostrea gigas</name>
    <dbReference type="NCBI Taxonomy" id="29159"/>
    <lineage>
        <taxon>Eukaryota</taxon>
        <taxon>Metazoa</taxon>
        <taxon>Spiralia</taxon>
        <taxon>Lophotrochozoa</taxon>
        <taxon>Mollusca</taxon>
        <taxon>Bivalvia</taxon>
        <taxon>Autobranchia</taxon>
        <taxon>Pteriomorphia</taxon>
        <taxon>Ostreida</taxon>
        <taxon>Ostreoidea</taxon>
        <taxon>Ostreidae</taxon>
        <taxon>Magallana</taxon>
    </lineage>
</organism>
<evidence type="ECO:0000256" key="3">
    <source>
        <dbReference type="ARBA" id="ARBA00012030"/>
    </source>
</evidence>
<dbReference type="HOGENOM" id="CLU_032162_1_1_1"/>
<evidence type="ECO:0000259" key="10">
    <source>
        <dbReference type="SMART" id="SM00986"/>
    </source>
</evidence>
<dbReference type="InterPro" id="IPR002043">
    <property type="entry name" value="UDG_fam1"/>
</dbReference>
<dbReference type="GO" id="GO:0004844">
    <property type="term" value="F:uracil DNA N-glycosylase activity"/>
    <property type="evidence" value="ECO:0007669"/>
    <property type="project" value="UniProtKB-UniRule"/>
</dbReference>
<feature type="domain" description="Uracil-DNA glycosylase-like" evidence="10">
    <location>
        <begin position="113"/>
        <end position="275"/>
    </location>
</feature>
<dbReference type="InParanoid" id="K1QN00"/>
<evidence type="ECO:0000256" key="4">
    <source>
        <dbReference type="ARBA" id="ARBA00022763"/>
    </source>
</evidence>
<comment type="function">
    <text evidence="7 8">Excises uracil residues from the DNA which can arise as a result of misincorporation of dUMP residues by DNA polymerase or due to deamination of cytosine.</text>
</comment>
<dbReference type="NCBIfam" id="NF003591">
    <property type="entry name" value="PRK05254.1-4"/>
    <property type="match status" value="1"/>
</dbReference>
<evidence type="ECO:0000256" key="9">
    <source>
        <dbReference type="SAM" id="MobiDB-lite"/>
    </source>
</evidence>
<accession>K1QN00</accession>
<dbReference type="NCBIfam" id="NF003588">
    <property type="entry name" value="PRK05254.1-1"/>
    <property type="match status" value="1"/>
</dbReference>
<keyword evidence="5 7" id="KW-0378">Hydrolase</keyword>
<dbReference type="SMART" id="SM00987">
    <property type="entry name" value="UreE_C"/>
    <property type="match status" value="1"/>
</dbReference>